<comment type="subcellular location">
    <subcellularLocation>
        <location evidence="1 9">Cytoplasm</location>
    </subcellularLocation>
</comment>
<dbReference type="InterPro" id="IPR002104">
    <property type="entry name" value="Integrase_catalytic"/>
</dbReference>
<dbReference type="InterPro" id="IPR023009">
    <property type="entry name" value="Tyrosine_recombinase_XerC/XerD"/>
</dbReference>
<sequence>MSKHPIDSMISSFIETLASEKGYSVNTCRAYANDLYEFSSYAAEKSGQDSDEESEISTFMVEDANYLLIRAYLGFLHKKNKKKSIIRKLSALRSFFKHLVRRNIISDNPLELISTPKQDKNIPAYLTVDEMFRLLDSIKTDTVSGLRNRAIFETMYSSGIRVSELAGLNVSSVDFGAGLIKVFGKGGKERIVPIGSKAMDTIKSYRQKIQGDNILSDKNSPLFLNKNKGRLTTRSIARVLEKFVSEFCISVPVSPHALRHSFATHMLDAGADLRVVQELLGHKSLSTTQRYTHVGIDRLMETYDKAHPRK</sequence>
<accession>E1YBL7</accession>
<dbReference type="GO" id="GO:0009037">
    <property type="term" value="F:tyrosine-based site-specific recombinase activity"/>
    <property type="evidence" value="ECO:0007669"/>
    <property type="project" value="UniProtKB-UniRule"/>
</dbReference>
<keyword evidence="7 9" id="KW-0233">DNA recombination</keyword>
<dbReference type="PANTHER" id="PTHR30349:SF77">
    <property type="entry name" value="TYROSINE RECOMBINASE XERC"/>
    <property type="match status" value="1"/>
</dbReference>
<evidence type="ECO:0000259" key="11">
    <source>
        <dbReference type="PROSITE" id="PS51900"/>
    </source>
</evidence>
<evidence type="ECO:0000256" key="2">
    <source>
        <dbReference type="ARBA" id="ARBA00022490"/>
    </source>
</evidence>
<dbReference type="InterPro" id="IPR011010">
    <property type="entry name" value="DNA_brk_join_enz"/>
</dbReference>
<name>E1YBL7_9BACT</name>
<protein>
    <recommendedName>
        <fullName evidence="9">Tyrosine recombinase XerC</fullName>
    </recommendedName>
</protein>
<comment type="similarity">
    <text evidence="9">Belongs to the 'phage' integrase family. XerC subfamily.</text>
</comment>
<evidence type="ECO:0000256" key="9">
    <source>
        <dbReference type="HAMAP-Rule" id="MF_01808"/>
    </source>
</evidence>
<keyword evidence="5 9" id="KW-0229">DNA integration</keyword>
<proteinExistence type="inferred from homology"/>
<keyword evidence="4 9" id="KW-0159">Chromosome partition</keyword>
<evidence type="ECO:0000259" key="10">
    <source>
        <dbReference type="PROSITE" id="PS51898"/>
    </source>
</evidence>
<dbReference type="InterPro" id="IPR044068">
    <property type="entry name" value="CB"/>
</dbReference>
<feature type="active site" evidence="9">
    <location>
        <position position="282"/>
    </location>
</feature>
<gene>
    <name evidence="9" type="primary">xerC</name>
    <name evidence="12" type="ORF">N47_G32850</name>
</gene>
<dbReference type="NCBIfam" id="NF040815">
    <property type="entry name" value="recomb_XerA_Arch"/>
    <property type="match status" value="1"/>
</dbReference>
<dbReference type="PROSITE" id="PS51900">
    <property type="entry name" value="CB"/>
    <property type="match status" value="1"/>
</dbReference>
<dbReference type="SUPFAM" id="SSF56349">
    <property type="entry name" value="DNA breaking-rejoining enzymes"/>
    <property type="match status" value="1"/>
</dbReference>
<evidence type="ECO:0000256" key="8">
    <source>
        <dbReference type="ARBA" id="ARBA00023306"/>
    </source>
</evidence>
<organism evidence="12">
    <name type="scientific">uncultured Desulfobacterium sp</name>
    <dbReference type="NCBI Taxonomy" id="201089"/>
    <lineage>
        <taxon>Bacteria</taxon>
        <taxon>Pseudomonadati</taxon>
        <taxon>Thermodesulfobacteriota</taxon>
        <taxon>Desulfobacteria</taxon>
        <taxon>Desulfobacterales</taxon>
        <taxon>Desulfobacteriaceae</taxon>
        <taxon>Desulfobacterium</taxon>
        <taxon>environmental samples</taxon>
    </lineage>
</organism>
<dbReference type="InterPro" id="IPR004107">
    <property type="entry name" value="Integrase_SAM-like_N"/>
</dbReference>
<dbReference type="GO" id="GO:0051301">
    <property type="term" value="P:cell division"/>
    <property type="evidence" value="ECO:0007669"/>
    <property type="project" value="UniProtKB-KW"/>
</dbReference>
<dbReference type="InterPro" id="IPR013762">
    <property type="entry name" value="Integrase-like_cat_sf"/>
</dbReference>
<dbReference type="NCBIfam" id="NF001399">
    <property type="entry name" value="PRK00283.1"/>
    <property type="match status" value="1"/>
</dbReference>
<dbReference type="CDD" id="cd00798">
    <property type="entry name" value="INT_XerDC_C"/>
    <property type="match status" value="1"/>
</dbReference>
<comment type="function">
    <text evidence="9">Site-specific tyrosine recombinase, which acts by catalyzing the cutting and rejoining of the recombining DNA molecules. The XerC-XerD complex is essential to convert dimers of the bacterial chromosome into monomers to permit their segregation at cell division. It also contributes to the segregational stability of plasmids.</text>
</comment>
<evidence type="ECO:0000256" key="1">
    <source>
        <dbReference type="ARBA" id="ARBA00004496"/>
    </source>
</evidence>
<dbReference type="GO" id="GO:0005737">
    <property type="term" value="C:cytoplasm"/>
    <property type="evidence" value="ECO:0007669"/>
    <property type="project" value="UniProtKB-SubCell"/>
</dbReference>
<feature type="active site" evidence="9">
    <location>
        <position position="259"/>
    </location>
</feature>
<feature type="active site" evidence="9">
    <location>
        <position position="256"/>
    </location>
</feature>
<dbReference type="EMBL" id="FR695868">
    <property type="protein sequence ID" value="CBX27961.1"/>
    <property type="molecule type" value="Genomic_DNA"/>
</dbReference>
<evidence type="ECO:0000256" key="5">
    <source>
        <dbReference type="ARBA" id="ARBA00022908"/>
    </source>
</evidence>
<evidence type="ECO:0000256" key="4">
    <source>
        <dbReference type="ARBA" id="ARBA00022829"/>
    </source>
</evidence>
<keyword evidence="3 9" id="KW-0132">Cell division</keyword>
<dbReference type="Pfam" id="PF00589">
    <property type="entry name" value="Phage_integrase"/>
    <property type="match status" value="1"/>
</dbReference>
<evidence type="ECO:0000256" key="7">
    <source>
        <dbReference type="ARBA" id="ARBA00023172"/>
    </source>
</evidence>
<keyword evidence="6 9" id="KW-0238">DNA-binding</keyword>
<feature type="domain" description="Core-binding (CB)" evidence="11">
    <location>
        <begin position="4"/>
        <end position="100"/>
    </location>
</feature>
<dbReference type="GO" id="GO:0007059">
    <property type="term" value="P:chromosome segregation"/>
    <property type="evidence" value="ECO:0007669"/>
    <property type="project" value="UniProtKB-UniRule"/>
</dbReference>
<dbReference type="GO" id="GO:0006313">
    <property type="term" value="P:DNA transposition"/>
    <property type="evidence" value="ECO:0007669"/>
    <property type="project" value="UniProtKB-UniRule"/>
</dbReference>
<dbReference type="PANTHER" id="PTHR30349">
    <property type="entry name" value="PHAGE INTEGRASE-RELATED"/>
    <property type="match status" value="1"/>
</dbReference>
<dbReference type="InterPro" id="IPR050090">
    <property type="entry name" value="Tyrosine_recombinase_XerCD"/>
</dbReference>
<reference evidence="12" key="1">
    <citation type="journal article" date="2011" name="Environ. Microbiol.">
        <title>Genomic insights into the metabolic potential of the polycyclic aromatic hydrocarbon degrading sulfate-reducing Deltaproteobacterium N47.</title>
        <authorList>
            <person name="Bergmann F."/>
            <person name="Selesi D."/>
            <person name="Weinmaier T."/>
            <person name="Tischler P."/>
            <person name="Rattei T."/>
            <person name="Meckenstock R.U."/>
        </authorList>
    </citation>
    <scope>NUCLEOTIDE SEQUENCE</scope>
</reference>
<feature type="active site" evidence="9">
    <location>
        <position position="185"/>
    </location>
</feature>
<dbReference type="Gene3D" id="1.10.150.130">
    <property type="match status" value="1"/>
</dbReference>
<dbReference type="Gene3D" id="1.10.443.10">
    <property type="entry name" value="Intergrase catalytic core"/>
    <property type="match status" value="1"/>
</dbReference>
<dbReference type="PROSITE" id="PS51898">
    <property type="entry name" value="TYR_RECOMBINASE"/>
    <property type="match status" value="1"/>
</dbReference>
<dbReference type="AlphaFoldDB" id="E1YBL7"/>
<evidence type="ECO:0000313" key="12">
    <source>
        <dbReference type="EMBL" id="CBX27961.1"/>
    </source>
</evidence>
<dbReference type="InterPro" id="IPR010998">
    <property type="entry name" value="Integrase_recombinase_N"/>
</dbReference>
<feature type="active site" evidence="9">
    <location>
        <position position="161"/>
    </location>
</feature>
<dbReference type="HAMAP" id="MF_01808">
    <property type="entry name" value="Recomb_XerC_XerD"/>
    <property type="match status" value="1"/>
</dbReference>
<feature type="active site" description="O-(3'-phospho-DNA)-tyrosine intermediate" evidence="9">
    <location>
        <position position="291"/>
    </location>
</feature>
<comment type="subunit">
    <text evidence="9">Forms a cyclic heterotetrameric complex composed of two molecules of XerC and two molecules of XerD.</text>
</comment>
<keyword evidence="2 9" id="KW-0963">Cytoplasm</keyword>
<dbReference type="GO" id="GO:0003677">
    <property type="term" value="F:DNA binding"/>
    <property type="evidence" value="ECO:0007669"/>
    <property type="project" value="UniProtKB-UniRule"/>
</dbReference>
<feature type="domain" description="Tyr recombinase" evidence="10">
    <location>
        <begin position="121"/>
        <end position="304"/>
    </location>
</feature>
<dbReference type="Pfam" id="PF02899">
    <property type="entry name" value="Phage_int_SAM_1"/>
    <property type="match status" value="1"/>
</dbReference>
<keyword evidence="8 9" id="KW-0131">Cell cycle</keyword>
<evidence type="ECO:0000256" key="6">
    <source>
        <dbReference type="ARBA" id="ARBA00023125"/>
    </source>
</evidence>
<evidence type="ECO:0000256" key="3">
    <source>
        <dbReference type="ARBA" id="ARBA00022618"/>
    </source>
</evidence>